<feature type="compositionally biased region" description="Polar residues" evidence="7">
    <location>
        <begin position="172"/>
        <end position="188"/>
    </location>
</feature>
<dbReference type="RefSeq" id="WP_058699898.1">
    <property type="nucleotide sequence ID" value="NZ_CP013690.1"/>
</dbReference>
<evidence type="ECO:0000256" key="2">
    <source>
        <dbReference type="ARBA" id="ARBA00022452"/>
    </source>
</evidence>
<comment type="subcellular location">
    <subcellularLocation>
        <location evidence="1">Cell outer membrane</location>
    </subcellularLocation>
</comment>
<dbReference type="GO" id="GO:0015288">
    <property type="term" value="F:porin activity"/>
    <property type="evidence" value="ECO:0007669"/>
    <property type="project" value="TreeGrafter"/>
</dbReference>
<organism evidence="9 10">
    <name type="scientific">Myroides odoratimimus</name>
    <dbReference type="NCBI Taxonomy" id="76832"/>
    <lineage>
        <taxon>Bacteria</taxon>
        <taxon>Pseudomonadati</taxon>
        <taxon>Bacteroidota</taxon>
        <taxon>Flavobacteriia</taxon>
        <taxon>Flavobacteriales</taxon>
        <taxon>Flavobacteriaceae</taxon>
        <taxon>Myroides</taxon>
    </lineage>
</organism>
<feature type="region of interest" description="Disordered" evidence="7">
    <location>
        <begin position="172"/>
        <end position="234"/>
    </location>
</feature>
<keyword evidence="3" id="KW-0812">Transmembrane</keyword>
<dbReference type="InterPro" id="IPR051906">
    <property type="entry name" value="TolC-like"/>
</dbReference>
<dbReference type="AlphaFoldDB" id="A0AAI8G688"/>
<keyword evidence="5" id="KW-0998">Cell outer membrane</keyword>
<dbReference type="PANTHER" id="PTHR30026">
    <property type="entry name" value="OUTER MEMBRANE PROTEIN TOLC"/>
    <property type="match status" value="1"/>
</dbReference>
<dbReference type="PANTHER" id="PTHR30026:SF20">
    <property type="entry name" value="OUTER MEMBRANE PROTEIN TOLC"/>
    <property type="match status" value="1"/>
</dbReference>
<dbReference type="EMBL" id="CP013690">
    <property type="protein sequence ID" value="ALU28067.1"/>
    <property type="molecule type" value="Genomic_DNA"/>
</dbReference>
<sequence>MNKNKTYIYLASAFLAVTSFTATAVAQQQPKDSLSSYLNVAIENNPGIKAQKFAHEAFLQKIPQAGAFQDPELSMDFYTEPMDIVGGRSIGNVSIMQMLPWFGTRKSARIEAGHMANMQNEQYKEVVDNITLQVHTQWYAMQKLNEQLRNNEENKKLLQQLEQLALRKFSAPSNTAKPSATPQVNTKTASTPSASASAGMGSMSMGGGATASSAPAMSSSMGSGGGMSEMGSSSASGMSDVLRIGLELIEIENNIESLHSQLKAEKAKFNALLNREANHEVVLGEIEKTSFIYGEQDALLAIEANNPMLSMITEEGLAYKAKAEMDKKMSYPMIGLGLQYMVIGKTNDKMLAMGDMNGKDMIMPMVTVSLPIFRKKYKAQQEEGKLWWKSSDQKFEDTYNTLKSEYYGYKSQLDDAERIVTLYEKQTTLAETTYNLIIKEFVTGKSDLTNVIQVQRQLLDYQLKKAEAIANYNTMVASIKKLLAIRDNTQNI</sequence>
<evidence type="ECO:0000256" key="1">
    <source>
        <dbReference type="ARBA" id="ARBA00004442"/>
    </source>
</evidence>
<keyword evidence="4" id="KW-0472">Membrane</keyword>
<dbReference type="Gene3D" id="1.20.1600.10">
    <property type="entry name" value="Outer membrane efflux proteins (OEP)"/>
    <property type="match status" value="2"/>
</dbReference>
<feature type="chain" id="PRO_5042534955" evidence="8">
    <location>
        <begin position="25"/>
        <end position="492"/>
    </location>
</feature>
<dbReference type="GO" id="GO:0009279">
    <property type="term" value="C:cell outer membrane"/>
    <property type="evidence" value="ECO:0007669"/>
    <property type="project" value="UniProtKB-SubCell"/>
</dbReference>
<feature type="compositionally biased region" description="Low complexity" evidence="7">
    <location>
        <begin position="189"/>
        <end position="203"/>
    </location>
</feature>
<feature type="coiled-coil region" evidence="6">
    <location>
        <begin position="248"/>
        <end position="275"/>
    </location>
</feature>
<dbReference type="Proteomes" id="UP000069030">
    <property type="component" value="Chromosome"/>
</dbReference>
<dbReference type="GO" id="GO:1990281">
    <property type="term" value="C:efflux pump complex"/>
    <property type="evidence" value="ECO:0007669"/>
    <property type="project" value="TreeGrafter"/>
</dbReference>
<evidence type="ECO:0000256" key="6">
    <source>
        <dbReference type="SAM" id="Coils"/>
    </source>
</evidence>
<keyword evidence="8" id="KW-0732">Signal</keyword>
<dbReference type="KEGG" id="mod:AS202_18785"/>
<accession>A0AAI8G688</accession>
<dbReference type="SUPFAM" id="SSF56954">
    <property type="entry name" value="Outer membrane efflux proteins (OEP)"/>
    <property type="match status" value="2"/>
</dbReference>
<protein>
    <submittedName>
        <fullName evidence="9">Transporter</fullName>
    </submittedName>
</protein>
<reference evidence="9 10" key="1">
    <citation type="journal article" date="2016" name="J. Zhejiang Univ. Sci. B">
        <title>Antibiotic resistance mechanisms of Myroides sp.</title>
        <authorList>
            <person name="Hu S."/>
            <person name="Yuan S."/>
            <person name="Qu H."/>
            <person name="Jiang T."/>
            <person name="Zhou Y."/>
            <person name="Wang M."/>
            <person name="Ming D."/>
        </authorList>
    </citation>
    <scope>NUCLEOTIDE SEQUENCE [LARGE SCALE GENOMIC DNA]</scope>
    <source>
        <strain evidence="9 10">PR63039</strain>
    </source>
</reference>
<keyword evidence="2" id="KW-1134">Transmembrane beta strand</keyword>
<evidence type="ECO:0000313" key="10">
    <source>
        <dbReference type="Proteomes" id="UP000069030"/>
    </source>
</evidence>
<feature type="signal peptide" evidence="8">
    <location>
        <begin position="1"/>
        <end position="24"/>
    </location>
</feature>
<evidence type="ECO:0000256" key="7">
    <source>
        <dbReference type="SAM" id="MobiDB-lite"/>
    </source>
</evidence>
<evidence type="ECO:0000256" key="4">
    <source>
        <dbReference type="ARBA" id="ARBA00023136"/>
    </source>
</evidence>
<evidence type="ECO:0000256" key="8">
    <source>
        <dbReference type="SAM" id="SignalP"/>
    </source>
</evidence>
<evidence type="ECO:0000256" key="5">
    <source>
        <dbReference type="ARBA" id="ARBA00023237"/>
    </source>
</evidence>
<dbReference type="GO" id="GO:0015562">
    <property type="term" value="F:efflux transmembrane transporter activity"/>
    <property type="evidence" value="ECO:0007669"/>
    <property type="project" value="InterPro"/>
</dbReference>
<proteinExistence type="predicted"/>
<gene>
    <name evidence="9" type="ORF">AS202_18785</name>
</gene>
<name>A0AAI8G688_9FLAO</name>
<feature type="compositionally biased region" description="Low complexity" evidence="7">
    <location>
        <begin position="210"/>
        <end position="221"/>
    </location>
</feature>
<keyword evidence="6" id="KW-0175">Coiled coil</keyword>
<evidence type="ECO:0000313" key="9">
    <source>
        <dbReference type="EMBL" id="ALU28067.1"/>
    </source>
</evidence>
<evidence type="ECO:0000256" key="3">
    <source>
        <dbReference type="ARBA" id="ARBA00022692"/>
    </source>
</evidence>